<dbReference type="EC" id="2.5.1.74" evidence="8 9"/>
<evidence type="ECO:0000313" key="12">
    <source>
        <dbReference type="Proteomes" id="UP000617531"/>
    </source>
</evidence>
<dbReference type="Proteomes" id="UP000617531">
    <property type="component" value="Unassembled WGS sequence"/>
</dbReference>
<keyword evidence="4 8" id="KW-0808">Transferase</keyword>
<feature type="transmembrane region" description="Helical" evidence="8">
    <location>
        <begin position="182"/>
        <end position="202"/>
    </location>
</feature>
<keyword evidence="7 8" id="KW-0472">Membrane</keyword>
<keyword evidence="6 8" id="KW-1133">Transmembrane helix</keyword>
<dbReference type="RefSeq" id="WP_229841949.1">
    <property type="nucleotide sequence ID" value="NZ_BNAI01000002.1"/>
</dbReference>
<feature type="transmembrane region" description="Helical" evidence="8">
    <location>
        <begin position="126"/>
        <end position="145"/>
    </location>
</feature>
<keyword evidence="5 8" id="KW-0812">Transmembrane</keyword>
<evidence type="ECO:0000256" key="1">
    <source>
        <dbReference type="ARBA" id="ARBA00004141"/>
    </source>
</evidence>
<comment type="function">
    <text evidence="8">Conversion of 1,4-dihydroxy-2-naphthoate (DHNA) to demethylmenaquinone (DMK).</text>
</comment>
<evidence type="ECO:0000256" key="6">
    <source>
        <dbReference type="ARBA" id="ARBA00022989"/>
    </source>
</evidence>
<name>A0A8J3GQ78_9MICO</name>
<reference evidence="11" key="2">
    <citation type="submission" date="2020-09" db="EMBL/GenBank/DDBJ databases">
        <authorList>
            <person name="Sun Q."/>
            <person name="Zhou Y."/>
        </authorList>
    </citation>
    <scope>NUCLEOTIDE SEQUENCE</scope>
    <source>
        <strain evidence="11">CGMCC 1.16548</strain>
    </source>
</reference>
<evidence type="ECO:0000256" key="2">
    <source>
        <dbReference type="ARBA" id="ARBA00022428"/>
    </source>
</evidence>
<keyword evidence="12" id="KW-1185">Reference proteome</keyword>
<dbReference type="GO" id="GO:0005886">
    <property type="term" value="C:plasma membrane"/>
    <property type="evidence" value="ECO:0007669"/>
    <property type="project" value="UniProtKB-SubCell"/>
</dbReference>
<feature type="transmembrane region" description="Helical" evidence="8">
    <location>
        <begin position="151"/>
        <end position="170"/>
    </location>
</feature>
<protein>
    <recommendedName>
        <fullName evidence="8 9">1,4-dihydroxy-2-naphthoate octaprenyltransferase</fullName>
        <shortName evidence="8">DHNA-octaprenyltransferase</shortName>
        <ecNumber evidence="8 9">2.5.1.74</ecNumber>
    </recommendedName>
</protein>
<feature type="transmembrane region" description="Helical" evidence="8">
    <location>
        <begin position="314"/>
        <end position="336"/>
    </location>
</feature>
<dbReference type="UniPathway" id="UPA00079">
    <property type="reaction ID" value="UER00168"/>
</dbReference>
<comment type="pathway">
    <text evidence="8">Quinol/quinone metabolism; menaquinone biosynthesis; menaquinol from 1,4-dihydroxy-2-naphthoate: step 1/2.</text>
</comment>
<keyword evidence="3 8" id="KW-1003">Cell membrane</keyword>
<comment type="subcellular location">
    <subcellularLocation>
        <location evidence="8">Cell membrane</location>
        <topology evidence="8">Multi-pass membrane protein</topology>
    </subcellularLocation>
    <subcellularLocation>
        <location evidence="1">Membrane</location>
        <topology evidence="1">Multi-pass membrane protein</topology>
    </subcellularLocation>
</comment>
<evidence type="ECO:0000256" key="9">
    <source>
        <dbReference type="NCBIfam" id="TIGR00751"/>
    </source>
</evidence>
<feature type="transmembrane region" description="Helical" evidence="8">
    <location>
        <begin position="50"/>
        <end position="68"/>
    </location>
</feature>
<feature type="transmembrane region" description="Helical" evidence="8">
    <location>
        <begin position="74"/>
        <end position="95"/>
    </location>
</feature>
<dbReference type="NCBIfam" id="TIGR00751">
    <property type="entry name" value="menA"/>
    <property type="match status" value="1"/>
</dbReference>
<keyword evidence="2 8" id="KW-0474">Menaquinone biosynthesis</keyword>
<dbReference type="InterPro" id="IPR026046">
    <property type="entry name" value="UBIAD1"/>
</dbReference>
<dbReference type="PANTHER" id="PTHR13929">
    <property type="entry name" value="1,4-DIHYDROXY-2-NAPHTHOATE OCTAPRENYLTRANSFERASE"/>
    <property type="match status" value="1"/>
</dbReference>
<evidence type="ECO:0000256" key="3">
    <source>
        <dbReference type="ARBA" id="ARBA00022475"/>
    </source>
</evidence>
<comment type="caution">
    <text evidence="11">The sequence shown here is derived from an EMBL/GenBank/DDBJ whole genome shotgun (WGS) entry which is preliminary data.</text>
</comment>
<sequence>MAKQQRPIPRVKMDGTRPVPPKAKVKGAKLAPVKPATLGTWISGARPQTLVLSIVPVALGTAAAAQVMPHWYDHWVRALLCLAVAVFLQIGVNYANDYSDGVRGTDRDRVGPQRLVGSGRAKPRTVLIVALVFFGLAAIAGAVLVWRTEQWWLLAVGAVCLVAGWFYTGGKRPYGYLGLGELAVFVFFGIVPTAGTMFVQVLDVNIEAWLAGAAAGAFATAVLVANNARDRDRDKAHGKRTLAVLLGDAGTRILYVVLMLVPFGILGFFALFYEPGSGSGFAPYVYFAGVAALPAILIATTARTAREWVLVLKLTLATSLLYGLGLAAAIVLPGALT</sequence>
<accession>A0A8J3GQ78</accession>
<dbReference type="GO" id="GO:0046428">
    <property type="term" value="F:1,4-dihydroxy-2-naphthoate polyprenyltransferase activity"/>
    <property type="evidence" value="ECO:0007669"/>
    <property type="project" value="UniProtKB-UniRule"/>
</dbReference>
<dbReference type="InterPro" id="IPR044878">
    <property type="entry name" value="UbiA_sf"/>
</dbReference>
<organism evidence="11 12">
    <name type="scientific">Pseudolysinimonas yzui</name>
    <dbReference type="NCBI Taxonomy" id="2708254"/>
    <lineage>
        <taxon>Bacteria</taxon>
        <taxon>Bacillati</taxon>
        <taxon>Actinomycetota</taxon>
        <taxon>Actinomycetes</taxon>
        <taxon>Micrococcales</taxon>
        <taxon>Microbacteriaceae</taxon>
        <taxon>Pseudolysinimonas</taxon>
    </lineage>
</organism>
<dbReference type="InterPro" id="IPR004657">
    <property type="entry name" value="MenA"/>
</dbReference>
<dbReference type="Gene3D" id="1.10.357.140">
    <property type="entry name" value="UbiA prenyltransferase"/>
    <property type="match status" value="1"/>
</dbReference>
<evidence type="ECO:0000256" key="5">
    <source>
        <dbReference type="ARBA" id="ARBA00022692"/>
    </source>
</evidence>
<dbReference type="InterPro" id="IPR000537">
    <property type="entry name" value="UbiA_prenyltransferase"/>
</dbReference>
<evidence type="ECO:0000256" key="8">
    <source>
        <dbReference type="HAMAP-Rule" id="MF_01937"/>
    </source>
</evidence>
<comment type="catalytic activity">
    <reaction evidence="8">
        <text>an all-trans-polyprenyl diphosphate + 1,4-dihydroxy-2-naphthoate + H(+) = a 2-demethylmenaquinol + CO2 + diphosphate</text>
        <dbReference type="Rhea" id="RHEA:26478"/>
        <dbReference type="Rhea" id="RHEA-COMP:9563"/>
        <dbReference type="Rhea" id="RHEA-COMP:9564"/>
        <dbReference type="ChEBI" id="CHEBI:11173"/>
        <dbReference type="ChEBI" id="CHEBI:15378"/>
        <dbReference type="ChEBI" id="CHEBI:16526"/>
        <dbReference type="ChEBI" id="CHEBI:33019"/>
        <dbReference type="ChEBI" id="CHEBI:55437"/>
        <dbReference type="ChEBI" id="CHEBI:58914"/>
        <dbReference type="EC" id="2.5.1.74"/>
    </reaction>
</comment>
<evidence type="ECO:0000313" key="11">
    <source>
        <dbReference type="EMBL" id="GHF13534.1"/>
    </source>
</evidence>
<dbReference type="PANTHER" id="PTHR13929:SF0">
    <property type="entry name" value="UBIA PRENYLTRANSFERASE DOMAIN-CONTAINING PROTEIN 1"/>
    <property type="match status" value="1"/>
</dbReference>
<dbReference type="Gene3D" id="1.20.120.1780">
    <property type="entry name" value="UbiA prenyltransferase"/>
    <property type="match status" value="1"/>
</dbReference>
<comment type="similarity">
    <text evidence="8">Belongs to the MenA family. Type 1 subfamily.</text>
</comment>
<feature type="transmembrane region" description="Helical" evidence="8">
    <location>
        <begin position="284"/>
        <end position="302"/>
    </location>
</feature>
<evidence type="ECO:0000256" key="7">
    <source>
        <dbReference type="ARBA" id="ARBA00023136"/>
    </source>
</evidence>
<proteinExistence type="inferred from homology"/>
<gene>
    <name evidence="8" type="primary">menA</name>
    <name evidence="11" type="ORF">GCM10011600_13030</name>
</gene>
<feature type="transmembrane region" description="Helical" evidence="8">
    <location>
        <begin position="249"/>
        <end position="272"/>
    </location>
</feature>
<dbReference type="GO" id="GO:0009234">
    <property type="term" value="P:menaquinone biosynthetic process"/>
    <property type="evidence" value="ECO:0007669"/>
    <property type="project" value="UniProtKB-UniRule"/>
</dbReference>
<feature type="region of interest" description="Disordered" evidence="10">
    <location>
        <begin position="1"/>
        <end position="26"/>
    </location>
</feature>
<reference evidence="11" key="1">
    <citation type="journal article" date="2014" name="Int. J. Syst. Evol. Microbiol.">
        <title>Complete genome sequence of Corynebacterium casei LMG S-19264T (=DSM 44701T), isolated from a smear-ripened cheese.</title>
        <authorList>
            <consortium name="US DOE Joint Genome Institute (JGI-PGF)"/>
            <person name="Walter F."/>
            <person name="Albersmeier A."/>
            <person name="Kalinowski J."/>
            <person name="Ruckert C."/>
        </authorList>
    </citation>
    <scope>NUCLEOTIDE SEQUENCE</scope>
    <source>
        <strain evidence="11">CGMCC 1.16548</strain>
    </source>
</reference>
<dbReference type="GO" id="GO:0042371">
    <property type="term" value="P:vitamin K biosynthetic process"/>
    <property type="evidence" value="ECO:0007669"/>
    <property type="project" value="TreeGrafter"/>
</dbReference>
<dbReference type="AlphaFoldDB" id="A0A8J3GQ78"/>
<evidence type="ECO:0000256" key="4">
    <source>
        <dbReference type="ARBA" id="ARBA00022679"/>
    </source>
</evidence>
<evidence type="ECO:0000256" key="10">
    <source>
        <dbReference type="SAM" id="MobiDB-lite"/>
    </source>
</evidence>
<dbReference type="EMBL" id="BNAI01000002">
    <property type="protein sequence ID" value="GHF13534.1"/>
    <property type="molecule type" value="Genomic_DNA"/>
</dbReference>
<feature type="transmembrane region" description="Helical" evidence="8">
    <location>
        <begin position="208"/>
        <end position="228"/>
    </location>
</feature>
<dbReference type="Pfam" id="PF01040">
    <property type="entry name" value="UbiA"/>
    <property type="match status" value="1"/>
</dbReference>
<dbReference type="CDD" id="cd13962">
    <property type="entry name" value="PT_UbiA_UBIAD1"/>
    <property type="match status" value="1"/>
</dbReference>
<dbReference type="NCBIfam" id="NF004751">
    <property type="entry name" value="PRK06080.1-3"/>
    <property type="match status" value="1"/>
</dbReference>
<dbReference type="HAMAP" id="MF_01937">
    <property type="entry name" value="MenA_1"/>
    <property type="match status" value="1"/>
</dbReference>
<dbReference type="PIRSF" id="PIRSF005355">
    <property type="entry name" value="UBIAD1"/>
    <property type="match status" value="1"/>
</dbReference>